<dbReference type="PROSITE" id="PS51689">
    <property type="entry name" value="SAM_RNA_A_N6_MT"/>
    <property type="match status" value="1"/>
</dbReference>
<comment type="caution">
    <text evidence="10">The sequence shown here is derived from an EMBL/GenBank/DDBJ whole genome shotgun (WGS) entry which is preliminary data.</text>
</comment>
<keyword evidence="3 7" id="KW-0489">Methyltransferase</keyword>
<feature type="binding site" evidence="7 8">
    <location>
        <position position="98"/>
    </location>
    <ligand>
        <name>S-adenosyl-L-methionine</name>
        <dbReference type="ChEBI" id="CHEBI:59789"/>
    </ligand>
</feature>
<dbReference type="InterPro" id="IPR001737">
    <property type="entry name" value="KsgA/Erm"/>
</dbReference>
<dbReference type="NCBIfam" id="TIGR00755">
    <property type="entry name" value="ksgA"/>
    <property type="match status" value="1"/>
</dbReference>
<dbReference type="Pfam" id="PF00398">
    <property type="entry name" value="RrnaAD"/>
    <property type="match status" value="1"/>
</dbReference>
<organism evidence="10 11">
    <name type="scientific">Anoxynatronum sibiricum</name>
    <dbReference type="NCBI Taxonomy" id="210623"/>
    <lineage>
        <taxon>Bacteria</taxon>
        <taxon>Bacillati</taxon>
        <taxon>Bacillota</taxon>
        <taxon>Clostridia</taxon>
        <taxon>Eubacteriales</taxon>
        <taxon>Clostridiaceae</taxon>
        <taxon>Anoxynatronum</taxon>
    </lineage>
</organism>
<evidence type="ECO:0000256" key="1">
    <source>
        <dbReference type="ARBA" id="ARBA00022490"/>
    </source>
</evidence>
<feature type="binding site" evidence="7 8">
    <location>
        <position position="25"/>
    </location>
    <ligand>
        <name>S-adenosyl-L-methionine</name>
        <dbReference type="ChEBI" id="CHEBI:59789"/>
    </ligand>
</feature>
<evidence type="ECO:0000313" key="10">
    <source>
        <dbReference type="EMBL" id="MEN1760173.1"/>
    </source>
</evidence>
<dbReference type="InterPro" id="IPR011530">
    <property type="entry name" value="rRNA_adenine_dimethylase"/>
</dbReference>
<dbReference type="InterPro" id="IPR020598">
    <property type="entry name" value="rRNA_Ade_methylase_Trfase_N"/>
</dbReference>
<keyword evidence="11" id="KW-1185">Reference proteome</keyword>
<keyword evidence="1 7" id="KW-0963">Cytoplasm</keyword>
<keyword evidence="6 7" id="KW-0694">RNA-binding</keyword>
<dbReference type="HAMAP" id="MF_00607">
    <property type="entry name" value="16SrRNA_methyltr_A"/>
    <property type="match status" value="1"/>
</dbReference>
<evidence type="ECO:0000256" key="5">
    <source>
        <dbReference type="ARBA" id="ARBA00022691"/>
    </source>
</evidence>
<dbReference type="InterPro" id="IPR023165">
    <property type="entry name" value="rRNA_Ade_diMease-like_C"/>
</dbReference>
<gene>
    <name evidence="7 10" type="primary">rsmA</name>
    <name evidence="7" type="synonym">ksgA</name>
    <name evidence="10" type="ORF">AAIG11_06805</name>
</gene>
<dbReference type="RefSeq" id="WP_343185493.1">
    <property type="nucleotide sequence ID" value="NZ_JBCITM010000005.1"/>
</dbReference>
<dbReference type="EC" id="2.1.1.182" evidence="7"/>
<comment type="similarity">
    <text evidence="7">Belongs to the class I-like SAM-binding methyltransferase superfamily. rRNA adenine N(6)-methyltransferase family. RsmA subfamily.</text>
</comment>
<keyword evidence="4 7" id="KW-0808">Transferase</keyword>
<sequence length="300" mass="33440">MTPMEKIRRLQQSGNFQFTKSLGQNFLTDENILRKMAVTARLTKADAVIEIGPGAGIVTEMLLQEAGSVLAVEIDKSLIPFLQETLGHYPHFTLWHQDVLKADLAGWITEQREAGFQSIKVVGNLPYYVTTPIIMKLLEDGLDIDLMLFMIQKEVAQRLAAKPGTKDYGALTVGARFYCEAEKVFDVSAQVFIPRPKVASAVVRLTRHETPPAEIPDPALFFQLVRAAFGQRRKTLLNALGTMPDAVDKADVARRLDAAGIEANRRGETLSIEEFARLASVWPDSSDNQEQGRVNRFKKQ</sequence>
<evidence type="ECO:0000313" key="11">
    <source>
        <dbReference type="Proteomes" id="UP001407405"/>
    </source>
</evidence>
<evidence type="ECO:0000256" key="2">
    <source>
        <dbReference type="ARBA" id="ARBA00022552"/>
    </source>
</evidence>
<evidence type="ECO:0000259" key="9">
    <source>
        <dbReference type="SMART" id="SM00650"/>
    </source>
</evidence>
<dbReference type="GO" id="GO:0052908">
    <property type="term" value="F:16S rRNA (adenine(1518)-N(6)/adenine(1519)-N(6))-dimethyltransferase activity"/>
    <property type="evidence" value="ECO:0007669"/>
    <property type="project" value="UniProtKB-EC"/>
</dbReference>
<feature type="binding site" evidence="7 8">
    <location>
        <position position="27"/>
    </location>
    <ligand>
        <name>S-adenosyl-L-methionine</name>
        <dbReference type="ChEBI" id="CHEBI:59789"/>
    </ligand>
</feature>
<evidence type="ECO:0000256" key="4">
    <source>
        <dbReference type="ARBA" id="ARBA00022679"/>
    </source>
</evidence>
<dbReference type="EMBL" id="JBCITM010000005">
    <property type="protein sequence ID" value="MEN1760173.1"/>
    <property type="molecule type" value="Genomic_DNA"/>
</dbReference>
<dbReference type="PROSITE" id="PS01131">
    <property type="entry name" value="RRNA_A_DIMETH"/>
    <property type="match status" value="1"/>
</dbReference>
<keyword evidence="2 7" id="KW-0698">rRNA processing</keyword>
<accession>A0ABU9VSN3</accession>
<dbReference type="Gene3D" id="1.10.8.100">
    <property type="entry name" value="Ribosomal RNA adenine dimethylase-like, domain 2"/>
    <property type="match status" value="1"/>
</dbReference>
<comment type="function">
    <text evidence="7">Specifically dimethylates two adjacent adenosines (A1518 and A1519) in the loop of a conserved hairpin near the 3'-end of 16S rRNA in the 30S particle. May play a critical role in biogenesis of 30S subunits.</text>
</comment>
<comment type="subcellular location">
    <subcellularLocation>
        <location evidence="7">Cytoplasm</location>
    </subcellularLocation>
</comment>
<evidence type="ECO:0000256" key="8">
    <source>
        <dbReference type="PROSITE-ProRule" id="PRU01026"/>
    </source>
</evidence>
<dbReference type="Gene3D" id="3.40.50.150">
    <property type="entry name" value="Vaccinia Virus protein VP39"/>
    <property type="match status" value="1"/>
</dbReference>
<feature type="domain" description="Ribosomal RNA adenine methylase transferase N-terminal" evidence="9">
    <location>
        <begin position="32"/>
        <end position="209"/>
    </location>
</feature>
<feature type="binding site" evidence="7 8">
    <location>
        <position position="52"/>
    </location>
    <ligand>
        <name>S-adenosyl-L-methionine</name>
        <dbReference type="ChEBI" id="CHEBI:59789"/>
    </ligand>
</feature>
<protein>
    <recommendedName>
        <fullName evidence="7">Ribosomal RNA small subunit methyltransferase A</fullName>
        <ecNumber evidence="7">2.1.1.182</ecNumber>
    </recommendedName>
    <alternativeName>
        <fullName evidence="7">16S rRNA (adenine(1518)-N(6)/adenine(1519)-N(6))-dimethyltransferase</fullName>
    </alternativeName>
    <alternativeName>
        <fullName evidence="7">16S rRNA dimethyladenosine transferase</fullName>
    </alternativeName>
    <alternativeName>
        <fullName evidence="7">16S rRNA dimethylase</fullName>
    </alternativeName>
    <alternativeName>
        <fullName evidence="7">S-adenosylmethionine-6-N', N'-adenosyl(rRNA) dimethyltransferase</fullName>
    </alternativeName>
</protein>
<dbReference type="SUPFAM" id="SSF53335">
    <property type="entry name" value="S-adenosyl-L-methionine-dependent methyltransferases"/>
    <property type="match status" value="1"/>
</dbReference>
<dbReference type="InterPro" id="IPR020596">
    <property type="entry name" value="rRNA_Ade_Mease_Trfase_CS"/>
</dbReference>
<comment type="catalytic activity">
    <reaction evidence="7">
        <text>adenosine(1518)/adenosine(1519) in 16S rRNA + 4 S-adenosyl-L-methionine = N(6)-dimethyladenosine(1518)/N(6)-dimethyladenosine(1519) in 16S rRNA + 4 S-adenosyl-L-homocysteine + 4 H(+)</text>
        <dbReference type="Rhea" id="RHEA:19609"/>
        <dbReference type="Rhea" id="RHEA-COMP:10232"/>
        <dbReference type="Rhea" id="RHEA-COMP:10233"/>
        <dbReference type="ChEBI" id="CHEBI:15378"/>
        <dbReference type="ChEBI" id="CHEBI:57856"/>
        <dbReference type="ChEBI" id="CHEBI:59789"/>
        <dbReference type="ChEBI" id="CHEBI:74411"/>
        <dbReference type="ChEBI" id="CHEBI:74493"/>
        <dbReference type="EC" id="2.1.1.182"/>
    </reaction>
</comment>
<proteinExistence type="inferred from homology"/>
<evidence type="ECO:0000256" key="6">
    <source>
        <dbReference type="ARBA" id="ARBA00022884"/>
    </source>
</evidence>
<dbReference type="PANTHER" id="PTHR11727:SF7">
    <property type="entry name" value="DIMETHYLADENOSINE TRANSFERASE-RELATED"/>
    <property type="match status" value="1"/>
</dbReference>
<reference evidence="10 11" key="1">
    <citation type="submission" date="2024-04" db="EMBL/GenBank/DDBJ databases">
        <title>Genome sequencing and metabolic network reconstruction of aminoacids and betaine degradation by Anoxynatronum sibiricum.</title>
        <authorList>
            <person name="Detkova E.N."/>
            <person name="Boltjanskaja Y.V."/>
            <person name="Mardanov A.V."/>
            <person name="Kevbrin V."/>
        </authorList>
    </citation>
    <scope>NUCLEOTIDE SEQUENCE [LARGE SCALE GENOMIC DNA]</scope>
    <source>
        <strain evidence="10 11">Z-7981</strain>
    </source>
</reference>
<keyword evidence="5 7" id="KW-0949">S-adenosyl-L-methionine</keyword>
<feature type="binding site" evidence="7 8">
    <location>
        <position position="124"/>
    </location>
    <ligand>
        <name>S-adenosyl-L-methionine</name>
        <dbReference type="ChEBI" id="CHEBI:59789"/>
    </ligand>
</feature>
<name>A0ABU9VSN3_9CLOT</name>
<dbReference type="InterPro" id="IPR029063">
    <property type="entry name" value="SAM-dependent_MTases_sf"/>
</dbReference>
<dbReference type="SMART" id="SM00650">
    <property type="entry name" value="rADc"/>
    <property type="match status" value="1"/>
</dbReference>
<feature type="binding site" evidence="7 8">
    <location>
        <position position="73"/>
    </location>
    <ligand>
        <name>S-adenosyl-L-methionine</name>
        <dbReference type="ChEBI" id="CHEBI:59789"/>
    </ligand>
</feature>
<dbReference type="PANTHER" id="PTHR11727">
    <property type="entry name" value="DIMETHYLADENOSINE TRANSFERASE"/>
    <property type="match status" value="1"/>
</dbReference>
<evidence type="ECO:0000256" key="3">
    <source>
        <dbReference type="ARBA" id="ARBA00022603"/>
    </source>
</evidence>
<evidence type="ECO:0000256" key="7">
    <source>
        <dbReference type="HAMAP-Rule" id="MF_00607"/>
    </source>
</evidence>
<dbReference type="Proteomes" id="UP001407405">
    <property type="component" value="Unassembled WGS sequence"/>
</dbReference>